<feature type="compositionally biased region" description="Acidic residues" evidence="1">
    <location>
        <begin position="407"/>
        <end position="418"/>
    </location>
</feature>
<evidence type="ECO:0000256" key="1">
    <source>
        <dbReference type="SAM" id="MobiDB-lite"/>
    </source>
</evidence>
<dbReference type="EMBL" id="ML179574">
    <property type="protein sequence ID" value="THU84901.1"/>
    <property type="molecule type" value="Genomic_DNA"/>
</dbReference>
<feature type="compositionally biased region" description="Basic and acidic residues" evidence="1">
    <location>
        <begin position="99"/>
        <end position="113"/>
    </location>
</feature>
<feature type="domain" description="DUF3835" evidence="2">
    <location>
        <begin position="293"/>
        <end position="358"/>
    </location>
</feature>
<feature type="compositionally biased region" description="Low complexity" evidence="1">
    <location>
        <begin position="511"/>
        <end position="523"/>
    </location>
</feature>
<evidence type="ECO:0000313" key="4">
    <source>
        <dbReference type="Proteomes" id="UP000297245"/>
    </source>
</evidence>
<dbReference type="Pfam" id="PF12927">
    <property type="entry name" value="DUF3835"/>
    <property type="match status" value="2"/>
</dbReference>
<proteinExistence type="predicted"/>
<feature type="region of interest" description="Disordered" evidence="1">
    <location>
        <begin position="165"/>
        <end position="196"/>
    </location>
</feature>
<name>A0A4S8L8M2_DENBC</name>
<feature type="compositionally biased region" description="Basic and acidic residues" evidence="1">
    <location>
        <begin position="122"/>
        <end position="145"/>
    </location>
</feature>
<dbReference type="Proteomes" id="UP000297245">
    <property type="component" value="Unassembled WGS sequence"/>
</dbReference>
<feature type="region of interest" description="Disordered" evidence="1">
    <location>
        <begin position="70"/>
        <end position="145"/>
    </location>
</feature>
<organism evidence="3 4">
    <name type="scientific">Dendrothele bispora (strain CBS 962.96)</name>
    <dbReference type="NCBI Taxonomy" id="1314807"/>
    <lineage>
        <taxon>Eukaryota</taxon>
        <taxon>Fungi</taxon>
        <taxon>Dikarya</taxon>
        <taxon>Basidiomycota</taxon>
        <taxon>Agaricomycotina</taxon>
        <taxon>Agaricomycetes</taxon>
        <taxon>Agaricomycetidae</taxon>
        <taxon>Agaricales</taxon>
        <taxon>Agaricales incertae sedis</taxon>
        <taxon>Dendrothele</taxon>
    </lineage>
</organism>
<feature type="compositionally biased region" description="Acidic residues" evidence="1">
    <location>
        <begin position="271"/>
        <end position="298"/>
    </location>
</feature>
<feature type="compositionally biased region" description="Low complexity" evidence="1">
    <location>
        <begin position="359"/>
        <end position="372"/>
    </location>
</feature>
<reference evidence="3 4" key="1">
    <citation type="journal article" date="2019" name="Nat. Ecol. Evol.">
        <title>Megaphylogeny resolves global patterns of mushroom evolution.</title>
        <authorList>
            <person name="Varga T."/>
            <person name="Krizsan K."/>
            <person name="Foldi C."/>
            <person name="Dima B."/>
            <person name="Sanchez-Garcia M."/>
            <person name="Sanchez-Ramirez S."/>
            <person name="Szollosi G.J."/>
            <person name="Szarkandi J.G."/>
            <person name="Papp V."/>
            <person name="Albert L."/>
            <person name="Andreopoulos W."/>
            <person name="Angelini C."/>
            <person name="Antonin V."/>
            <person name="Barry K.W."/>
            <person name="Bougher N.L."/>
            <person name="Buchanan P."/>
            <person name="Buyck B."/>
            <person name="Bense V."/>
            <person name="Catcheside P."/>
            <person name="Chovatia M."/>
            <person name="Cooper J."/>
            <person name="Damon W."/>
            <person name="Desjardin D."/>
            <person name="Finy P."/>
            <person name="Geml J."/>
            <person name="Haridas S."/>
            <person name="Hughes K."/>
            <person name="Justo A."/>
            <person name="Karasinski D."/>
            <person name="Kautmanova I."/>
            <person name="Kiss B."/>
            <person name="Kocsube S."/>
            <person name="Kotiranta H."/>
            <person name="LaButti K.M."/>
            <person name="Lechner B.E."/>
            <person name="Liimatainen K."/>
            <person name="Lipzen A."/>
            <person name="Lukacs Z."/>
            <person name="Mihaltcheva S."/>
            <person name="Morgado L.N."/>
            <person name="Niskanen T."/>
            <person name="Noordeloos M.E."/>
            <person name="Ohm R.A."/>
            <person name="Ortiz-Santana B."/>
            <person name="Ovrebo C."/>
            <person name="Racz N."/>
            <person name="Riley R."/>
            <person name="Savchenko A."/>
            <person name="Shiryaev A."/>
            <person name="Soop K."/>
            <person name="Spirin V."/>
            <person name="Szebenyi C."/>
            <person name="Tomsovsky M."/>
            <person name="Tulloss R.E."/>
            <person name="Uehling J."/>
            <person name="Grigoriev I.V."/>
            <person name="Vagvolgyi C."/>
            <person name="Papp T."/>
            <person name="Martin F.M."/>
            <person name="Miettinen O."/>
            <person name="Hibbett D.S."/>
            <person name="Nagy L.G."/>
        </authorList>
    </citation>
    <scope>NUCLEOTIDE SEQUENCE [LARGE SCALE GENOMIC DNA]</scope>
    <source>
        <strain evidence="3 4">CBS 962.96</strain>
    </source>
</reference>
<sequence>MAASNNEALQTLFHSFAGEGSQNVTPETVERLSNQLSQLLGEDVVRDAFANGGRGAERFNEEGLPVVDINEPGGSAPVPTNQPILNEPDLIPLSSLSSAERERRRTERDRILDLLEEEEEMEQRREEEREKQEKQEAAEKRKEAAKLEMERLKMVRETQKKMGKALLKGLSDDKEGEGSQVKTDTKMDSESGKDAKKSVSFAAESVSDGTQVGSEKVDWGDVAIGRLRAAKQLPSLLSQNLQNEQLMKTSVVERIPGIGKVNSVLSKTEQADSDDESDAGGDEDSDGSADLEEEEIDTDFAQQQREVALEYHRKRGKIGEAAGTAFTSHSHTPDEDPSAEPPASKTKPPMSAFRASKLASSYATSAPSSSQSLGGSILPASGAETLQRSIRMGKLDSDNKLVGGGDGESDSEREDEATQEMLELLQKGEVYNVGPNGDIPASSKKPGRPADTRTSQPFTPPTQPLPSKPKTSQFKLSRSQDRPTSDVDPSAGSRTATPISHVERSSPKLPSSVVERTVSERSTPVPPDPDPSSAPMIIESPSFQRPPDFSRSMVVESPSFPQNPTRSSSRPDRPPVIMSANVRESVPKSNSGADNSEGDDEEANGRPPKKVSRFKAERM</sequence>
<feature type="region of interest" description="Disordered" evidence="1">
    <location>
        <begin position="257"/>
        <end position="619"/>
    </location>
</feature>
<feature type="domain" description="DUF3835" evidence="2">
    <location>
        <begin position="600"/>
        <end position="619"/>
    </location>
</feature>
<evidence type="ECO:0000313" key="3">
    <source>
        <dbReference type="EMBL" id="THU84901.1"/>
    </source>
</evidence>
<dbReference type="AlphaFoldDB" id="A0A4S8L8M2"/>
<dbReference type="OrthoDB" id="21413at2759"/>
<protein>
    <recommendedName>
        <fullName evidence="2">DUF3835 domain-containing protein</fullName>
    </recommendedName>
</protein>
<feature type="compositionally biased region" description="Pro residues" evidence="1">
    <location>
        <begin position="458"/>
        <end position="467"/>
    </location>
</feature>
<evidence type="ECO:0000259" key="2">
    <source>
        <dbReference type="Pfam" id="PF12927"/>
    </source>
</evidence>
<gene>
    <name evidence="3" type="ORF">K435DRAFT_396754</name>
</gene>
<feature type="compositionally biased region" description="Basic and acidic residues" evidence="1">
    <location>
        <begin position="170"/>
        <end position="196"/>
    </location>
</feature>
<keyword evidence="4" id="KW-1185">Reference proteome</keyword>
<accession>A0A4S8L8M2</accession>
<dbReference type="InterPro" id="IPR024325">
    <property type="entry name" value="DUF3835"/>
</dbReference>